<feature type="transmembrane region" description="Helical" evidence="1">
    <location>
        <begin position="294"/>
        <end position="314"/>
    </location>
</feature>
<feature type="transmembrane region" description="Helical" evidence="1">
    <location>
        <begin position="261"/>
        <end position="282"/>
    </location>
</feature>
<feature type="transmembrane region" description="Helical" evidence="1">
    <location>
        <begin position="510"/>
        <end position="543"/>
    </location>
</feature>
<evidence type="ECO:0000313" key="3">
    <source>
        <dbReference type="Proteomes" id="UP000000844"/>
    </source>
</evidence>
<reference evidence="2 3" key="1">
    <citation type="journal article" date="2009" name="Stand. Genomic Sci.">
        <title>Complete genome sequence of Stackebrandtia nassauensis type strain (LLR-40K-21).</title>
        <authorList>
            <person name="Munk C."/>
            <person name="Lapidus A."/>
            <person name="Copeland A."/>
            <person name="Jando M."/>
            <person name="Mayilraj S."/>
            <person name="Glavina Del Rio T."/>
            <person name="Nolan M."/>
            <person name="Chen F."/>
            <person name="Lucas S."/>
            <person name="Tice H."/>
            <person name="Cheng J.F."/>
            <person name="Han C."/>
            <person name="Detter J.C."/>
            <person name="Bruce D."/>
            <person name="Goodwin L."/>
            <person name="Chain P."/>
            <person name="Pitluck S."/>
            <person name="Goker M."/>
            <person name="Ovchinikova G."/>
            <person name="Pati A."/>
            <person name="Ivanova N."/>
            <person name="Mavromatis K."/>
            <person name="Chen A."/>
            <person name="Palaniappan K."/>
            <person name="Land M."/>
            <person name="Hauser L."/>
            <person name="Chang Y.J."/>
            <person name="Jeffries C.D."/>
            <person name="Bristow J."/>
            <person name="Eisen J.A."/>
            <person name="Markowitz V."/>
            <person name="Hugenholtz P."/>
            <person name="Kyrpides N.C."/>
            <person name="Klenk H.P."/>
        </authorList>
    </citation>
    <scope>NUCLEOTIDE SEQUENCE [LARGE SCALE GENOMIC DNA]</scope>
    <source>
        <strain evidence="3">DSM 44728 / CIP 108903 / NRRL B-16338 / NBRC 102104 / LLR-40K-21</strain>
    </source>
</reference>
<keyword evidence="1" id="KW-0472">Membrane</keyword>
<feature type="transmembrane region" description="Helical" evidence="1">
    <location>
        <begin position="453"/>
        <end position="473"/>
    </location>
</feature>
<accession>D3PVN8</accession>
<feature type="transmembrane region" description="Helical" evidence="1">
    <location>
        <begin position="381"/>
        <end position="400"/>
    </location>
</feature>
<protein>
    <submittedName>
        <fullName evidence="2">Uncharacterized protein</fullName>
    </submittedName>
</protein>
<dbReference type="AlphaFoldDB" id="D3PVN8"/>
<feature type="transmembrane region" description="Helical" evidence="1">
    <location>
        <begin position="218"/>
        <end position="241"/>
    </location>
</feature>
<feature type="transmembrane region" description="Helical" evidence="1">
    <location>
        <begin position="36"/>
        <end position="63"/>
    </location>
</feature>
<keyword evidence="1" id="KW-0812">Transmembrane</keyword>
<feature type="transmembrane region" description="Helical" evidence="1">
    <location>
        <begin position="136"/>
        <end position="159"/>
    </location>
</feature>
<feature type="transmembrane region" description="Helical" evidence="1">
    <location>
        <begin position="83"/>
        <end position="100"/>
    </location>
</feature>
<dbReference type="Proteomes" id="UP000000844">
    <property type="component" value="Chromosome"/>
</dbReference>
<gene>
    <name evidence="2" type="ordered locus">Snas_3489</name>
</gene>
<feature type="transmembrane region" description="Helical" evidence="1">
    <location>
        <begin position="420"/>
        <end position="441"/>
    </location>
</feature>
<evidence type="ECO:0000256" key="1">
    <source>
        <dbReference type="SAM" id="Phobius"/>
    </source>
</evidence>
<name>D3PVN8_STANL</name>
<feature type="transmembrane region" description="Helical" evidence="1">
    <location>
        <begin position="321"/>
        <end position="339"/>
    </location>
</feature>
<dbReference type="HOGENOM" id="CLU_394267_0_0_11"/>
<feature type="transmembrane region" description="Helical" evidence="1">
    <location>
        <begin position="351"/>
        <end position="369"/>
    </location>
</feature>
<organism evidence="2 3">
    <name type="scientific">Stackebrandtia nassauensis (strain DSM 44728 / CIP 108903 / NRRL B-16338 / NBRC 102104 / LLR-40K-21)</name>
    <dbReference type="NCBI Taxonomy" id="446470"/>
    <lineage>
        <taxon>Bacteria</taxon>
        <taxon>Bacillati</taxon>
        <taxon>Actinomycetota</taxon>
        <taxon>Actinomycetes</taxon>
        <taxon>Glycomycetales</taxon>
        <taxon>Glycomycetaceae</taxon>
        <taxon>Stackebrandtia</taxon>
    </lineage>
</organism>
<feature type="transmembrane region" description="Helical" evidence="1">
    <location>
        <begin position="485"/>
        <end position="503"/>
    </location>
</feature>
<keyword evidence="3" id="KW-1185">Reference proteome</keyword>
<dbReference type="KEGG" id="sna:Snas_3489"/>
<evidence type="ECO:0000313" key="2">
    <source>
        <dbReference type="EMBL" id="ADD43152.1"/>
    </source>
</evidence>
<keyword evidence="1" id="KW-1133">Transmembrane helix</keyword>
<sequence>MPRLNVMGRRIAMFIAVGALCAVVQAVPGMVNRALLKPIVIDVLSVTVILLSVALLAALGYWLGARQPIVGESSSGGDRLKGAAIAMAGVGGTVALLVGQHGYGAVVGWLMFPVWMVAFIPLLTHIMRQVSKGRTLAAWGWGLGGGLLLWELLAIPLGIGYATQEGQPLSQVDLTDAPLWFAQGLVSDKGSWFAQSYGGGIADARFLTENGLATVLPALLPATAFLLTYLAGSARATLLIVPGLATAEAKPTPGNPAVRQLVGLTACALAVIGWAAISAFLAPIADRVGHDAPMAWAIELRQAAILLAAIALAWTLLGRAGALLPAVGLGVSLLAVDIAAERLRLTGTGGFLLMAGVGGALLVGSWWLATNLDKRVPDASARRRGLVALAILTAYCAPAVQWQAESLNGGYESEGVDSPVGLSITTTVLMVALAVVAMSAADAARNRPLSPSGFAAVSVLPVALMIGTGFLTWNGLPVVPDGTGALLGLPLCVYTLAVITWDTRPSAGRVLLWTAVGVVSFPVALGVTYVGLFLSAIIGGLLLVLRDPYGAELIVASPVVLVGILPLAAVGALLVARRTVPVASRTEPEPGLEPVRA</sequence>
<dbReference type="EMBL" id="CP001778">
    <property type="protein sequence ID" value="ADD43152.1"/>
    <property type="molecule type" value="Genomic_DNA"/>
</dbReference>
<feature type="transmembrane region" description="Helical" evidence="1">
    <location>
        <begin position="555"/>
        <end position="576"/>
    </location>
</feature>
<feature type="transmembrane region" description="Helical" evidence="1">
    <location>
        <begin position="106"/>
        <end position="124"/>
    </location>
</feature>
<proteinExistence type="predicted"/>